<gene>
    <name evidence="1" type="ORF">AN477_11935</name>
</gene>
<dbReference type="SUPFAM" id="SSF47781">
    <property type="entry name" value="RuvA domain 2-like"/>
    <property type="match status" value="1"/>
</dbReference>
<dbReference type="PANTHER" id="PTHR40084:SF1">
    <property type="entry name" value="PHOSPHOTRANSFERASE"/>
    <property type="match status" value="1"/>
</dbReference>
<proteinExistence type="predicted"/>
<dbReference type="SUPFAM" id="SSF89550">
    <property type="entry name" value="PHP domain-like"/>
    <property type="match status" value="1"/>
</dbReference>
<organism evidence="1 2">
    <name type="scientific">Alicyclobacillus ferrooxydans</name>
    <dbReference type="NCBI Taxonomy" id="471514"/>
    <lineage>
        <taxon>Bacteria</taxon>
        <taxon>Bacillati</taxon>
        <taxon>Bacillota</taxon>
        <taxon>Bacilli</taxon>
        <taxon>Bacillales</taxon>
        <taxon>Alicyclobacillaceae</taxon>
        <taxon>Alicyclobacillus</taxon>
    </lineage>
</organism>
<dbReference type="RefSeq" id="WP_054969384.1">
    <property type="nucleotide sequence ID" value="NZ_LJCO01000048.1"/>
</dbReference>
<dbReference type="PANTHER" id="PTHR40084">
    <property type="entry name" value="PHOSPHOHYDROLASE, PHP FAMILY"/>
    <property type="match status" value="1"/>
</dbReference>
<protein>
    <recommendedName>
        <fullName evidence="3">TIGR00375 family protein</fullName>
    </recommendedName>
</protein>
<keyword evidence="2" id="KW-1185">Reference proteome</keyword>
<dbReference type="InterPro" id="IPR016195">
    <property type="entry name" value="Pol/histidinol_Pase-like"/>
</dbReference>
<evidence type="ECO:0008006" key="3">
    <source>
        <dbReference type="Google" id="ProtNLM"/>
    </source>
</evidence>
<name>A0A0P9CUZ4_9BACL</name>
<sequence length="386" mass="41986">MERFFADFHIHVGRARNKPVKMAAARTLTVEAVLHEARVRKGLDVITLIDGVCTNVLSELDDLVRSDRLHQLPGGGYAYENGLVVLLGGEIEVSGPVGGAAHFGCWFPTLSAAKDFHDWLGTVEKNPSLSSQRARTNAHTLQAETKSRGGLFIVHHAFTPHKGLYGNCVSSLAEMVDPNKADALELGLSADSHMADCLPELADVTFLSNSDAHSLPKIAREYNALMMEEASFAEVELALHRQAGRRVTGNYGLHPKLGKYHRTRCAKCGNPVDELSGECSCGSSRRVMGVYDRLMEIRHTDCPLHPAHRPPYTYQVPLEFIPGLGPKALGKLLKQFGTEMAVLHQGEFADISAVVGEDLARAIERARTGDVNFDEGGGGVYGKIVL</sequence>
<dbReference type="CDD" id="cd19067">
    <property type="entry name" value="PfuEndoQ-like"/>
    <property type="match status" value="1"/>
</dbReference>
<dbReference type="STRING" id="471514.AN477_11935"/>
<dbReference type="EMBL" id="LJCO01000048">
    <property type="protein sequence ID" value="KPV43516.1"/>
    <property type="molecule type" value="Genomic_DNA"/>
</dbReference>
<reference evidence="1 2" key="1">
    <citation type="submission" date="2015-09" db="EMBL/GenBank/DDBJ databases">
        <title>Draft genome sequence of Alicyclobacillus ferrooxydans DSM 22381.</title>
        <authorList>
            <person name="Hemp J."/>
        </authorList>
    </citation>
    <scope>NUCLEOTIDE SEQUENCE [LARGE SCALE GENOMIC DNA]</scope>
    <source>
        <strain evidence="1 2">TC-34</strain>
    </source>
</reference>
<dbReference type="AlphaFoldDB" id="A0A0P9CUZ4"/>
<dbReference type="InterPro" id="IPR010994">
    <property type="entry name" value="RuvA_2-like"/>
</dbReference>
<comment type="caution">
    <text evidence="1">The sequence shown here is derived from an EMBL/GenBank/DDBJ whole genome shotgun (WGS) entry which is preliminary data.</text>
</comment>
<dbReference type="PATRIC" id="fig|471514.4.peg.768"/>
<evidence type="ECO:0000313" key="2">
    <source>
        <dbReference type="Proteomes" id="UP000050482"/>
    </source>
</evidence>
<dbReference type="Proteomes" id="UP000050482">
    <property type="component" value="Unassembled WGS sequence"/>
</dbReference>
<dbReference type="Gene3D" id="3.20.20.140">
    <property type="entry name" value="Metal-dependent hydrolases"/>
    <property type="match status" value="1"/>
</dbReference>
<dbReference type="OrthoDB" id="9810135at2"/>
<evidence type="ECO:0000313" key="1">
    <source>
        <dbReference type="EMBL" id="KPV43516.1"/>
    </source>
</evidence>
<accession>A0A0P9CUZ4</accession>